<dbReference type="InterPro" id="IPR002142">
    <property type="entry name" value="Peptidase_S49"/>
</dbReference>
<dbReference type="InterPro" id="IPR004635">
    <property type="entry name" value="Pept_S49_SppA"/>
</dbReference>
<comment type="similarity">
    <text evidence="2">Belongs to the peptidase S49 family.</text>
</comment>
<keyword evidence="7" id="KW-1133">Transmembrane helix</keyword>
<evidence type="ECO:0000256" key="4">
    <source>
        <dbReference type="ARBA" id="ARBA00022801"/>
    </source>
</evidence>
<keyword evidence="6 7" id="KW-0472">Membrane</keyword>
<keyword evidence="3" id="KW-0645">Protease</keyword>
<dbReference type="InterPro" id="IPR029045">
    <property type="entry name" value="ClpP/crotonase-like_dom_sf"/>
</dbReference>
<dbReference type="SUPFAM" id="SSF52096">
    <property type="entry name" value="ClpP/crotonase"/>
    <property type="match status" value="2"/>
</dbReference>
<feature type="transmembrane region" description="Helical" evidence="7">
    <location>
        <begin position="7"/>
        <end position="30"/>
    </location>
</feature>
<evidence type="ECO:0000256" key="6">
    <source>
        <dbReference type="ARBA" id="ARBA00023136"/>
    </source>
</evidence>
<keyword evidence="5" id="KW-0720">Serine protease</keyword>
<accession>A0ABT4UJI1</accession>
<evidence type="ECO:0000256" key="5">
    <source>
        <dbReference type="ARBA" id="ARBA00022825"/>
    </source>
</evidence>
<evidence type="ECO:0000259" key="8">
    <source>
        <dbReference type="Pfam" id="PF01343"/>
    </source>
</evidence>
<feature type="domain" description="Peptidase S49" evidence="8">
    <location>
        <begin position="366"/>
        <end position="517"/>
    </location>
</feature>
<gene>
    <name evidence="9" type="primary">sppA</name>
    <name evidence="9" type="ORF">O3P16_09150</name>
</gene>
<evidence type="ECO:0000256" key="1">
    <source>
        <dbReference type="ARBA" id="ARBA00004370"/>
    </source>
</evidence>
<dbReference type="Proteomes" id="UP001210231">
    <property type="component" value="Unassembled WGS sequence"/>
</dbReference>
<feature type="domain" description="Peptidase S49" evidence="8">
    <location>
        <begin position="120"/>
        <end position="270"/>
    </location>
</feature>
<dbReference type="Gene3D" id="3.90.226.10">
    <property type="entry name" value="2-enoyl-CoA Hydratase, Chain A, domain 1"/>
    <property type="match status" value="3"/>
</dbReference>
<evidence type="ECO:0000256" key="3">
    <source>
        <dbReference type="ARBA" id="ARBA00022670"/>
    </source>
</evidence>
<dbReference type="Gene3D" id="6.20.330.10">
    <property type="match status" value="1"/>
</dbReference>
<sequence length="594" mass="65345">MKLFLKIVAGCFIAIIISWILVFFLGAGLIGSLASKDKKIIASNSVLVLDLAKSIGEQNSGGDFDLMSGKINAKIGLRELVKSIDDAKKDDRIKGIYLKCSGNGWGTAALNEFIEALEDFKTSGKFIYAYSDNISEGAYYAVSIADSIFARPYGNFEFNGLSSSIMFYKGLLDKLEVQPEIFYAGQFKSATEPFRASKMSDANKLQMTVLLNDLYNTIIGSISKHRNLDTASLKQLANNNTVQTTEDAFKAKLIDVLAYDDEVKTVIANRVGEKNINDIKFTSFADYIEDKAPIVAATSGNIAVVHFDGEIVDGQSDDGYIGGEKFAKIIRDIRLDTSVKALVMRVNSPGGSANACENMWRELDLLKKEKPIVVSMGNYAASGGYYISTVADTIFAQSNTITGSIGVYMMYFNAHKLMNNKLGLTFDGVKTSNYADFPNTSRDLTATERGFIQSSVDSIYKLFKTRVANGRKINYEDVEAVAQGRVWTGNMAKDIKLVDKIGGLKDAIECAKNMAKLKEVKLYALPSGKSALEKLLSFEDSDDEDTKSKVYVSKEEIIAKELGTDFYNIYKQILSLKSTANKTQALMPMNITIY</sequence>
<protein>
    <submittedName>
        <fullName evidence="9">Signal peptide peptidase SppA</fullName>
    </submittedName>
</protein>
<dbReference type="PIRSF" id="PIRSF001217">
    <property type="entry name" value="Protease_4_SppA"/>
    <property type="match status" value="1"/>
</dbReference>
<keyword evidence="10" id="KW-1185">Reference proteome</keyword>
<dbReference type="Pfam" id="PF01343">
    <property type="entry name" value="Peptidase_S49"/>
    <property type="match status" value="2"/>
</dbReference>
<dbReference type="NCBIfam" id="TIGR00706">
    <property type="entry name" value="SppA_dom"/>
    <property type="match status" value="1"/>
</dbReference>
<dbReference type="InterPro" id="IPR004634">
    <property type="entry name" value="Pept_S49_pIV"/>
</dbReference>
<dbReference type="EMBL" id="JAQGEF010000009">
    <property type="protein sequence ID" value="MDA3614971.1"/>
    <property type="molecule type" value="Genomic_DNA"/>
</dbReference>
<dbReference type="CDD" id="cd07023">
    <property type="entry name" value="S49_Sppa_N_C"/>
    <property type="match status" value="1"/>
</dbReference>
<dbReference type="RefSeq" id="WP_407031296.1">
    <property type="nucleotide sequence ID" value="NZ_JAQGEF010000009.1"/>
</dbReference>
<evidence type="ECO:0000313" key="9">
    <source>
        <dbReference type="EMBL" id="MDA3614971.1"/>
    </source>
</evidence>
<keyword evidence="4" id="KW-0378">Hydrolase</keyword>
<organism evidence="9 10">
    <name type="scientific">Polluticaenibacter yanchengensis</name>
    <dbReference type="NCBI Taxonomy" id="3014562"/>
    <lineage>
        <taxon>Bacteria</taxon>
        <taxon>Pseudomonadati</taxon>
        <taxon>Bacteroidota</taxon>
        <taxon>Chitinophagia</taxon>
        <taxon>Chitinophagales</taxon>
        <taxon>Chitinophagaceae</taxon>
        <taxon>Polluticaenibacter</taxon>
    </lineage>
</organism>
<comment type="caution">
    <text evidence="9">The sequence shown here is derived from an EMBL/GenBank/DDBJ whole genome shotgun (WGS) entry which is preliminary data.</text>
</comment>
<evidence type="ECO:0000256" key="7">
    <source>
        <dbReference type="SAM" id="Phobius"/>
    </source>
</evidence>
<dbReference type="CDD" id="cd07018">
    <property type="entry name" value="S49_SppA_67K_type"/>
    <property type="match status" value="1"/>
</dbReference>
<dbReference type="InterPro" id="IPR047272">
    <property type="entry name" value="S49_SppA_C"/>
</dbReference>
<evidence type="ECO:0000256" key="2">
    <source>
        <dbReference type="ARBA" id="ARBA00008683"/>
    </source>
</evidence>
<dbReference type="InterPro" id="IPR047217">
    <property type="entry name" value="S49_SppA_67K_type_N"/>
</dbReference>
<dbReference type="NCBIfam" id="TIGR00705">
    <property type="entry name" value="SppA_67K"/>
    <property type="match status" value="1"/>
</dbReference>
<evidence type="ECO:0000313" key="10">
    <source>
        <dbReference type="Proteomes" id="UP001210231"/>
    </source>
</evidence>
<keyword evidence="7" id="KW-0812">Transmembrane</keyword>
<proteinExistence type="inferred from homology"/>
<dbReference type="PANTHER" id="PTHR33209">
    <property type="entry name" value="PROTEASE 4"/>
    <property type="match status" value="1"/>
</dbReference>
<comment type="subcellular location">
    <subcellularLocation>
        <location evidence="1">Membrane</location>
    </subcellularLocation>
</comment>
<reference evidence="9 10" key="1">
    <citation type="submission" date="2022-12" db="EMBL/GenBank/DDBJ databases">
        <title>Chitinophagaceae gen. sp. nov., a new member of the family Chitinophagaceae, isolated from soil in a chemical factory.</title>
        <authorList>
            <person name="Ke Z."/>
        </authorList>
    </citation>
    <scope>NUCLEOTIDE SEQUENCE [LARGE SCALE GENOMIC DNA]</scope>
    <source>
        <strain evidence="9 10">LY-5</strain>
    </source>
</reference>
<name>A0ABT4UJI1_9BACT</name>
<dbReference type="PANTHER" id="PTHR33209:SF1">
    <property type="entry name" value="PEPTIDASE S49 DOMAIN-CONTAINING PROTEIN"/>
    <property type="match status" value="1"/>
</dbReference>